<keyword evidence="2" id="KW-1185">Reference proteome</keyword>
<sequence>MNLDAILPPKSKLPSSPPSLLIVAISKTHLSLLLSRHPTLCFTSIKNTIPGSVLQNELFKSSNCQGRPQSLTVPA</sequence>
<accession>B9S6W3</accession>
<evidence type="ECO:0000313" key="2">
    <source>
        <dbReference type="Proteomes" id="UP000008311"/>
    </source>
</evidence>
<dbReference type="Proteomes" id="UP000008311">
    <property type="component" value="Unassembled WGS sequence"/>
</dbReference>
<gene>
    <name evidence="1" type="ORF">RCOM_0874970</name>
</gene>
<evidence type="ECO:0000313" key="1">
    <source>
        <dbReference type="EMBL" id="EEF40719.1"/>
    </source>
</evidence>
<name>B9S6W3_RICCO</name>
<protein>
    <submittedName>
        <fullName evidence="1">Uncharacterized protein</fullName>
    </submittedName>
</protein>
<dbReference type="AlphaFoldDB" id="B9S6W3"/>
<organism evidence="1 2">
    <name type="scientific">Ricinus communis</name>
    <name type="common">Castor bean</name>
    <dbReference type="NCBI Taxonomy" id="3988"/>
    <lineage>
        <taxon>Eukaryota</taxon>
        <taxon>Viridiplantae</taxon>
        <taxon>Streptophyta</taxon>
        <taxon>Embryophyta</taxon>
        <taxon>Tracheophyta</taxon>
        <taxon>Spermatophyta</taxon>
        <taxon>Magnoliopsida</taxon>
        <taxon>eudicotyledons</taxon>
        <taxon>Gunneridae</taxon>
        <taxon>Pentapetalae</taxon>
        <taxon>rosids</taxon>
        <taxon>fabids</taxon>
        <taxon>Malpighiales</taxon>
        <taxon>Euphorbiaceae</taxon>
        <taxon>Acalyphoideae</taxon>
        <taxon>Acalypheae</taxon>
        <taxon>Ricinus</taxon>
    </lineage>
</organism>
<dbReference type="EMBL" id="EQ973882">
    <property type="protein sequence ID" value="EEF40719.1"/>
    <property type="molecule type" value="Genomic_DNA"/>
</dbReference>
<proteinExistence type="predicted"/>
<reference evidence="2" key="1">
    <citation type="journal article" date="2010" name="Nat. Biotechnol.">
        <title>Draft genome sequence of the oilseed species Ricinus communis.</title>
        <authorList>
            <person name="Chan A.P."/>
            <person name="Crabtree J."/>
            <person name="Zhao Q."/>
            <person name="Lorenzi H."/>
            <person name="Orvis J."/>
            <person name="Puiu D."/>
            <person name="Melake-Berhan A."/>
            <person name="Jones K.M."/>
            <person name="Redman J."/>
            <person name="Chen G."/>
            <person name="Cahoon E.B."/>
            <person name="Gedil M."/>
            <person name="Stanke M."/>
            <person name="Haas B.J."/>
            <person name="Wortman J.R."/>
            <person name="Fraser-Liggett C.M."/>
            <person name="Ravel J."/>
            <person name="Rabinowicz P.D."/>
        </authorList>
    </citation>
    <scope>NUCLEOTIDE SEQUENCE [LARGE SCALE GENOMIC DNA]</scope>
    <source>
        <strain evidence="2">cv. Hale</strain>
    </source>
</reference>
<dbReference type="InParanoid" id="B9S6W3"/>